<evidence type="ECO:0000256" key="1">
    <source>
        <dbReference type="SAM" id="MobiDB-lite"/>
    </source>
</evidence>
<proteinExistence type="predicted"/>
<dbReference type="AlphaFoldDB" id="A0A0L8G7S9"/>
<organism evidence="2">
    <name type="scientific">Octopus bimaculoides</name>
    <name type="common">California two-spotted octopus</name>
    <dbReference type="NCBI Taxonomy" id="37653"/>
    <lineage>
        <taxon>Eukaryota</taxon>
        <taxon>Metazoa</taxon>
        <taxon>Spiralia</taxon>
        <taxon>Lophotrochozoa</taxon>
        <taxon>Mollusca</taxon>
        <taxon>Cephalopoda</taxon>
        <taxon>Coleoidea</taxon>
        <taxon>Octopodiformes</taxon>
        <taxon>Octopoda</taxon>
        <taxon>Incirrata</taxon>
        <taxon>Octopodidae</taxon>
        <taxon>Octopus</taxon>
    </lineage>
</organism>
<protein>
    <submittedName>
        <fullName evidence="2">Uncharacterized protein</fullName>
    </submittedName>
</protein>
<dbReference type="EMBL" id="KQ423338">
    <property type="protein sequence ID" value="KOF73077.1"/>
    <property type="molecule type" value="Genomic_DNA"/>
</dbReference>
<sequence>MANLKEESFKEFDARQSLENANADNMETPSFGRNVITPPASRKSVPETEKHRRASAMLSYSSPMMLTAPSPSPPTMESLKFGSKADSTADLDHDQSSPIPTVTVEEN</sequence>
<feature type="region of interest" description="Disordered" evidence="1">
    <location>
        <begin position="1"/>
        <end position="107"/>
    </location>
</feature>
<evidence type="ECO:0000313" key="2">
    <source>
        <dbReference type="EMBL" id="KOF73077.1"/>
    </source>
</evidence>
<gene>
    <name evidence="2" type="ORF">OCBIM_22038434mg</name>
</gene>
<feature type="compositionally biased region" description="Polar residues" evidence="1">
    <location>
        <begin position="17"/>
        <end position="28"/>
    </location>
</feature>
<feature type="compositionally biased region" description="Basic and acidic residues" evidence="1">
    <location>
        <begin position="1"/>
        <end position="16"/>
    </location>
</feature>
<name>A0A0L8G7S9_OCTBM</name>
<reference evidence="2" key="1">
    <citation type="submission" date="2015-07" db="EMBL/GenBank/DDBJ databases">
        <title>MeaNS - Measles Nucleotide Surveillance Program.</title>
        <authorList>
            <person name="Tran T."/>
            <person name="Druce J."/>
        </authorList>
    </citation>
    <scope>NUCLEOTIDE SEQUENCE</scope>
    <source>
        <strain evidence="2">UCB-OBI-ISO-001</strain>
        <tissue evidence="2">Gonad</tissue>
    </source>
</reference>
<accession>A0A0L8G7S9</accession>